<dbReference type="AlphaFoldDB" id="A0AAW2GRZ9"/>
<comment type="caution">
    <text evidence="2">The sequence shown here is derived from an EMBL/GenBank/DDBJ whole genome shotgun (WGS) entry which is preliminary data.</text>
</comment>
<evidence type="ECO:0000256" key="1">
    <source>
        <dbReference type="SAM" id="MobiDB-lite"/>
    </source>
</evidence>
<proteinExistence type="predicted"/>
<organism evidence="2 3">
    <name type="scientific">Cardiocondyla obscurior</name>
    <dbReference type="NCBI Taxonomy" id="286306"/>
    <lineage>
        <taxon>Eukaryota</taxon>
        <taxon>Metazoa</taxon>
        <taxon>Ecdysozoa</taxon>
        <taxon>Arthropoda</taxon>
        <taxon>Hexapoda</taxon>
        <taxon>Insecta</taxon>
        <taxon>Pterygota</taxon>
        <taxon>Neoptera</taxon>
        <taxon>Endopterygota</taxon>
        <taxon>Hymenoptera</taxon>
        <taxon>Apocrita</taxon>
        <taxon>Aculeata</taxon>
        <taxon>Formicoidea</taxon>
        <taxon>Formicidae</taxon>
        <taxon>Myrmicinae</taxon>
        <taxon>Cardiocondyla</taxon>
    </lineage>
</organism>
<protein>
    <submittedName>
        <fullName evidence="2">Uncharacterized protein</fullName>
    </submittedName>
</protein>
<name>A0AAW2GRZ9_9HYME</name>
<keyword evidence="3" id="KW-1185">Reference proteome</keyword>
<reference evidence="2 3" key="1">
    <citation type="submission" date="2023-03" db="EMBL/GenBank/DDBJ databases">
        <title>High recombination rates correlate with genetic variation in Cardiocondyla obscurior ants.</title>
        <authorList>
            <person name="Errbii M."/>
        </authorList>
    </citation>
    <scope>NUCLEOTIDE SEQUENCE [LARGE SCALE GENOMIC DNA]</scope>
    <source>
        <strain evidence="2">Alpha-2009</strain>
        <tissue evidence="2">Whole body</tissue>
    </source>
</reference>
<sequence>MGKKERKRKKKQAEKKNNKMTNKGKIKRRIFVKFSSIVAVYYLPKRVSPGEAEREREKEKYIPASNSSLSEFTLVKTSLADRPSKSSSVYANLVGC</sequence>
<dbReference type="Proteomes" id="UP001430953">
    <property type="component" value="Unassembled WGS sequence"/>
</dbReference>
<dbReference type="EMBL" id="JADYXP020000002">
    <property type="protein sequence ID" value="KAL0130014.1"/>
    <property type="molecule type" value="Genomic_DNA"/>
</dbReference>
<feature type="region of interest" description="Disordered" evidence="1">
    <location>
        <begin position="1"/>
        <end position="23"/>
    </location>
</feature>
<feature type="compositionally biased region" description="Basic residues" evidence="1">
    <location>
        <begin position="1"/>
        <end position="13"/>
    </location>
</feature>
<evidence type="ECO:0000313" key="3">
    <source>
        <dbReference type="Proteomes" id="UP001430953"/>
    </source>
</evidence>
<gene>
    <name evidence="2" type="ORF">PUN28_001951</name>
</gene>
<evidence type="ECO:0000313" key="2">
    <source>
        <dbReference type="EMBL" id="KAL0130014.1"/>
    </source>
</evidence>
<accession>A0AAW2GRZ9</accession>